<dbReference type="InterPro" id="IPR052183">
    <property type="entry name" value="IS_Transposase"/>
</dbReference>
<dbReference type="STRING" id="326475.AWB66_06248"/>
<name>A0A158KHC8_9BURK</name>
<comment type="caution">
    <text evidence="1">The sequence shown here is derived from an EMBL/GenBank/DDBJ whole genome shotgun (WGS) entry which is preliminary data.</text>
</comment>
<accession>A0A158KHC8</accession>
<sequence>MGDGRPTAGYCHEPTFVRRAARTLRRRFRPLSGRAIDGAAHGHSGHPTSRKGTRLCVAGFVTDVATDFFKSAMRNCAHAIDAKFGFAASFCKRDISRAWYVAQACEYGVYVSIPAVTSYGLPEESVERRMVRIKSPFIPIHNTGKPLGSGAIRARTGWYPRVFQLEAAMSTRRDIDWLFHGRHFDREVIVLCVRWCLRYKLSLRDLVEMMAERGLSLAHTTIMRWVKRFTPEFVKRWNRFAVGSGSVLAGR</sequence>
<dbReference type="Proteomes" id="UP000054717">
    <property type="component" value="Unassembled WGS sequence"/>
</dbReference>
<reference evidence="1" key="1">
    <citation type="submission" date="2016-01" db="EMBL/GenBank/DDBJ databases">
        <authorList>
            <person name="Peeters Charlotte."/>
        </authorList>
    </citation>
    <scope>NUCLEOTIDE SEQUENCE</scope>
    <source>
        <strain evidence="1">LMG 22936</strain>
    </source>
</reference>
<proteinExistence type="predicted"/>
<evidence type="ECO:0000313" key="1">
    <source>
        <dbReference type="EMBL" id="SAL80425.1"/>
    </source>
</evidence>
<evidence type="ECO:0000313" key="2">
    <source>
        <dbReference type="Proteomes" id="UP000054717"/>
    </source>
</evidence>
<dbReference type="PANTHER" id="PTHR35528:SF3">
    <property type="entry name" value="BLL1675 PROTEIN"/>
    <property type="match status" value="1"/>
</dbReference>
<dbReference type="PANTHER" id="PTHR35528">
    <property type="entry name" value="BLL1675 PROTEIN"/>
    <property type="match status" value="1"/>
</dbReference>
<dbReference type="AlphaFoldDB" id="A0A158KHC8"/>
<protein>
    <submittedName>
        <fullName evidence="1">Integrase catalytic region</fullName>
    </submittedName>
</protein>
<dbReference type="EMBL" id="FCNZ02000068">
    <property type="protein sequence ID" value="SAL80425.1"/>
    <property type="molecule type" value="Genomic_DNA"/>
</dbReference>
<organism evidence="1 2">
    <name type="scientific">Caballeronia telluris</name>
    <dbReference type="NCBI Taxonomy" id="326475"/>
    <lineage>
        <taxon>Bacteria</taxon>
        <taxon>Pseudomonadati</taxon>
        <taxon>Pseudomonadota</taxon>
        <taxon>Betaproteobacteria</taxon>
        <taxon>Burkholderiales</taxon>
        <taxon>Burkholderiaceae</taxon>
        <taxon>Caballeronia</taxon>
    </lineage>
</organism>
<keyword evidence="2" id="KW-1185">Reference proteome</keyword>
<gene>
    <name evidence="1" type="ORF">AWB66_06248</name>
</gene>